<dbReference type="EMBL" id="QLII01000001">
    <property type="protein sequence ID" value="RAI78378.1"/>
    <property type="molecule type" value="Genomic_DNA"/>
</dbReference>
<proteinExistence type="predicted"/>
<name>A0A327NZQ2_9BACT</name>
<dbReference type="AlphaFoldDB" id="A0A327NZQ2"/>
<protein>
    <submittedName>
        <fullName evidence="1">Uncharacterized protein</fullName>
    </submittedName>
</protein>
<keyword evidence="2" id="KW-1185">Reference proteome</keyword>
<accession>A0A327NZQ2</accession>
<dbReference type="Proteomes" id="UP000249016">
    <property type="component" value="Unassembled WGS sequence"/>
</dbReference>
<evidence type="ECO:0000313" key="2">
    <source>
        <dbReference type="Proteomes" id="UP000249016"/>
    </source>
</evidence>
<evidence type="ECO:0000313" key="1">
    <source>
        <dbReference type="EMBL" id="RAI78378.1"/>
    </source>
</evidence>
<reference evidence="1 2" key="1">
    <citation type="submission" date="2018-06" db="EMBL/GenBank/DDBJ databases">
        <title>Spirosoma sp. HMF3257 Genome sequencing and assembly.</title>
        <authorList>
            <person name="Kang H."/>
            <person name="Cha I."/>
            <person name="Kim H."/>
            <person name="Kang J."/>
            <person name="Joh K."/>
        </authorList>
    </citation>
    <scope>NUCLEOTIDE SEQUENCE [LARGE SCALE GENOMIC DNA]</scope>
    <source>
        <strain evidence="1 2">HMF3257</strain>
    </source>
</reference>
<sequence>MIESFFVVSLIIVDVESPAIFVESVVIVESVTVVDVSVVSVLVLEQAVAKAIIERRKKADFTMVAMKFELVRLFSC</sequence>
<comment type="caution">
    <text evidence="1">The sequence shown here is derived from an EMBL/GenBank/DDBJ whole genome shotgun (WGS) entry which is preliminary data.</text>
</comment>
<organism evidence="1 2">
    <name type="scientific">Spirosoma telluris</name>
    <dbReference type="NCBI Taxonomy" id="2183553"/>
    <lineage>
        <taxon>Bacteria</taxon>
        <taxon>Pseudomonadati</taxon>
        <taxon>Bacteroidota</taxon>
        <taxon>Cytophagia</taxon>
        <taxon>Cytophagales</taxon>
        <taxon>Cytophagaceae</taxon>
        <taxon>Spirosoma</taxon>
    </lineage>
</organism>
<gene>
    <name evidence="1" type="ORF">HMF3257_08040</name>
</gene>